<accession>A0A1H8Z8L5</accession>
<reference evidence="3" key="1">
    <citation type="submission" date="2016-10" db="EMBL/GenBank/DDBJ databases">
        <authorList>
            <person name="Varghese N."/>
            <person name="Submissions S."/>
        </authorList>
    </citation>
    <scope>NUCLEOTIDE SEQUENCE [LARGE SCALE GENOMIC DNA]</scope>
    <source>
        <strain evidence="3">DSM 24740</strain>
    </source>
</reference>
<keyword evidence="3" id="KW-1185">Reference proteome</keyword>
<dbReference type="Gene3D" id="3.90.640.20">
    <property type="entry name" value="Heat-shock cognate protein, ATPase"/>
    <property type="match status" value="1"/>
</dbReference>
<dbReference type="STRING" id="478744.SAMN05444359_101221"/>
<dbReference type="Pfam" id="PF11738">
    <property type="entry name" value="DUF3298"/>
    <property type="match status" value="1"/>
</dbReference>
<name>A0A1H8Z8L5_9BACT</name>
<proteinExistence type="predicted"/>
<evidence type="ECO:0000313" key="2">
    <source>
        <dbReference type="EMBL" id="SEP60770.1"/>
    </source>
</evidence>
<dbReference type="AlphaFoldDB" id="A0A1H8Z8L5"/>
<protein>
    <recommendedName>
        <fullName evidence="1">DUF3298 domain-containing protein</fullName>
    </recommendedName>
</protein>
<dbReference type="Proteomes" id="UP000199021">
    <property type="component" value="Unassembled WGS sequence"/>
</dbReference>
<evidence type="ECO:0000313" key="3">
    <source>
        <dbReference type="Proteomes" id="UP000199021"/>
    </source>
</evidence>
<dbReference type="InParanoid" id="A0A1H8Z8L5"/>
<gene>
    <name evidence="2" type="ORF">SAMN05444359_101221</name>
</gene>
<dbReference type="EMBL" id="FOFB01000001">
    <property type="protein sequence ID" value="SEP60770.1"/>
    <property type="molecule type" value="Genomic_DNA"/>
</dbReference>
<organism evidence="2 3">
    <name type="scientific">Neolewinella agarilytica</name>
    <dbReference type="NCBI Taxonomy" id="478744"/>
    <lineage>
        <taxon>Bacteria</taxon>
        <taxon>Pseudomonadati</taxon>
        <taxon>Bacteroidota</taxon>
        <taxon>Saprospiria</taxon>
        <taxon>Saprospirales</taxon>
        <taxon>Lewinellaceae</taxon>
        <taxon>Neolewinella</taxon>
    </lineage>
</organism>
<sequence>MFSSFPFVPVLAFLFLNSCSLTDFSRQPDRTITDSHTVSASTAIGDASFPGGEDSSFTYTRLYVIDSLYLPTGYPEDLRTGFNATVTAIQPTSGSATFQKMVADSLHQLLEMPLGGPANETSFHRYLQVRKQTYRKEMEPLIGSDDVDFGDFKFREEVTMRVAFNRAQVFTLSTDIYQYRGGAYGDFSTHLKSFSENPARAIGLRDLFSDGTDKALGKMIAASIEGRRLYDPDGDFPVTNNFGLTAEGIVFAYPSYDVPVVGSGQLVVTVPLDTLLQSSLLTAAGRKFLRSLR</sequence>
<dbReference type="RefSeq" id="WP_090164956.1">
    <property type="nucleotide sequence ID" value="NZ_FOFB01000001.1"/>
</dbReference>
<dbReference type="OrthoDB" id="594879at2"/>
<dbReference type="InterPro" id="IPR037126">
    <property type="entry name" value="PdaC/RsiV-like_sf"/>
</dbReference>
<dbReference type="InterPro" id="IPR021729">
    <property type="entry name" value="DUF3298"/>
</dbReference>
<evidence type="ECO:0000259" key="1">
    <source>
        <dbReference type="Pfam" id="PF11738"/>
    </source>
</evidence>
<feature type="domain" description="DUF3298" evidence="1">
    <location>
        <begin position="206"/>
        <end position="272"/>
    </location>
</feature>
<dbReference type="Gene3D" id="3.30.565.40">
    <property type="entry name" value="Fervidobacterium nodosum Rt17-B1 like"/>
    <property type="match status" value="1"/>
</dbReference>